<gene>
    <name evidence="2" type="ORF">PXEA_LOCUS5205</name>
</gene>
<dbReference type="OrthoDB" id="538223at2759"/>
<protein>
    <submittedName>
        <fullName evidence="2">Uncharacterized protein</fullName>
    </submittedName>
</protein>
<evidence type="ECO:0000313" key="2">
    <source>
        <dbReference type="EMBL" id="VEL11765.1"/>
    </source>
</evidence>
<dbReference type="Proteomes" id="UP000784294">
    <property type="component" value="Unassembled WGS sequence"/>
</dbReference>
<evidence type="ECO:0000313" key="3">
    <source>
        <dbReference type="Proteomes" id="UP000784294"/>
    </source>
</evidence>
<name>A0A3S5FCD1_9PLAT</name>
<accession>A0A3S5FCD1</accession>
<feature type="compositionally biased region" description="Acidic residues" evidence="1">
    <location>
        <begin position="95"/>
        <end position="111"/>
    </location>
</feature>
<evidence type="ECO:0000256" key="1">
    <source>
        <dbReference type="SAM" id="MobiDB-lite"/>
    </source>
</evidence>
<reference evidence="2" key="1">
    <citation type="submission" date="2018-11" db="EMBL/GenBank/DDBJ databases">
        <authorList>
            <consortium name="Pathogen Informatics"/>
        </authorList>
    </citation>
    <scope>NUCLEOTIDE SEQUENCE</scope>
</reference>
<feature type="region of interest" description="Disordered" evidence="1">
    <location>
        <begin position="142"/>
        <end position="162"/>
    </location>
</feature>
<keyword evidence="3" id="KW-1185">Reference proteome</keyword>
<comment type="caution">
    <text evidence="2">The sequence shown here is derived from an EMBL/GenBank/DDBJ whole genome shotgun (WGS) entry which is preliminary data.</text>
</comment>
<sequence>MCQLFLFNAAHPHFLLDKNVRDFAIQTTTGASDRCWAYDRRRFAQLKTNYKALISVTTDLLDLLEAGIRGQHLDPGVLPRICSRLQAVHEHNSPPDDDIEMESDLDGEDTEAKDVGLSGATRKGVQKPMEACVNRGAATVGDEYEASKDRSHEDSFSFENGQSVGATGEWAAESGVEKGLAAQFDGLRVIRMEAVPTFCASVGPNGCAELTSLVDEVRRSFHLDDSNRHTARAVESPDFIEPNSEAQEVMNSDGEEVKRPFTSGGCVANVSRHDALILMMSPTEAEHVDSRIEDTVNQEFYRSQPRAVVFWWDPSSNLFITHLTSKWK</sequence>
<proteinExistence type="predicted"/>
<organism evidence="2 3">
    <name type="scientific">Protopolystoma xenopodis</name>
    <dbReference type="NCBI Taxonomy" id="117903"/>
    <lineage>
        <taxon>Eukaryota</taxon>
        <taxon>Metazoa</taxon>
        <taxon>Spiralia</taxon>
        <taxon>Lophotrochozoa</taxon>
        <taxon>Platyhelminthes</taxon>
        <taxon>Monogenea</taxon>
        <taxon>Polyopisthocotylea</taxon>
        <taxon>Polystomatidea</taxon>
        <taxon>Polystomatidae</taxon>
        <taxon>Protopolystoma</taxon>
    </lineage>
</organism>
<feature type="compositionally biased region" description="Basic and acidic residues" evidence="1">
    <location>
        <begin position="145"/>
        <end position="155"/>
    </location>
</feature>
<dbReference type="AlphaFoldDB" id="A0A3S5FCD1"/>
<dbReference type="EMBL" id="CAAALY010012775">
    <property type="protein sequence ID" value="VEL11765.1"/>
    <property type="molecule type" value="Genomic_DNA"/>
</dbReference>
<feature type="region of interest" description="Disordered" evidence="1">
    <location>
        <begin position="89"/>
        <end position="121"/>
    </location>
</feature>